<reference evidence="3" key="1">
    <citation type="journal article" date="2019" name="Int. J. Syst. Evol. Microbiol.">
        <title>The Global Catalogue of Microorganisms (GCM) 10K type strain sequencing project: providing services to taxonomists for standard genome sequencing and annotation.</title>
        <authorList>
            <consortium name="The Broad Institute Genomics Platform"/>
            <consortium name="The Broad Institute Genome Sequencing Center for Infectious Disease"/>
            <person name="Wu L."/>
            <person name="Ma J."/>
        </authorList>
    </citation>
    <scope>NUCLEOTIDE SEQUENCE [LARGE SCALE GENOMIC DNA]</scope>
    <source>
        <strain evidence="3">CCUG 55608</strain>
    </source>
</reference>
<dbReference type="EMBL" id="JBHTLP010000006">
    <property type="protein sequence ID" value="MFD1141003.1"/>
    <property type="molecule type" value="Genomic_DNA"/>
</dbReference>
<dbReference type="Proteomes" id="UP001597116">
    <property type="component" value="Unassembled WGS sequence"/>
</dbReference>
<feature type="chain" id="PRO_5045497415" description="GLPGLI family protein" evidence="1">
    <location>
        <begin position="19"/>
        <end position="185"/>
    </location>
</feature>
<keyword evidence="1" id="KW-0732">Signal</keyword>
<feature type="signal peptide" evidence="1">
    <location>
        <begin position="1"/>
        <end position="18"/>
    </location>
</feature>
<accession>A0ABW3Q6P7</accession>
<organism evidence="2 3">
    <name type="scientific">Larkinella insperata</name>
    <dbReference type="NCBI Taxonomy" id="332158"/>
    <lineage>
        <taxon>Bacteria</taxon>
        <taxon>Pseudomonadati</taxon>
        <taxon>Bacteroidota</taxon>
        <taxon>Cytophagia</taxon>
        <taxon>Cytophagales</taxon>
        <taxon>Spirosomataceae</taxon>
        <taxon>Larkinella</taxon>
    </lineage>
</organism>
<protein>
    <recommendedName>
        <fullName evidence="4">GLPGLI family protein</fullName>
    </recommendedName>
</protein>
<evidence type="ECO:0008006" key="4">
    <source>
        <dbReference type="Google" id="ProtNLM"/>
    </source>
</evidence>
<gene>
    <name evidence="2" type="ORF">ACFQ4C_07780</name>
</gene>
<dbReference type="RefSeq" id="WP_265990640.1">
    <property type="nucleotide sequence ID" value="NZ_CP110973.1"/>
</dbReference>
<name>A0ABW3Q6P7_9BACT</name>
<evidence type="ECO:0000313" key="2">
    <source>
        <dbReference type="EMBL" id="MFD1141003.1"/>
    </source>
</evidence>
<evidence type="ECO:0000256" key="1">
    <source>
        <dbReference type="SAM" id="SignalP"/>
    </source>
</evidence>
<keyword evidence="3" id="KW-1185">Reference proteome</keyword>
<comment type="caution">
    <text evidence="2">The sequence shown here is derived from an EMBL/GenBank/DDBJ whole genome shotgun (WGS) entry which is preliminary data.</text>
</comment>
<evidence type="ECO:0000313" key="3">
    <source>
        <dbReference type="Proteomes" id="UP001597116"/>
    </source>
</evidence>
<proteinExistence type="predicted"/>
<sequence length="185" mass="21727">MKPMYVLLLLLANLAARAQEQNPEAKRLVQYSLRNFDEFVFTKLSESTIQQLVGALNADTLRSEEKHYHEPDRMLVLTDFERQFITSELLKPRTAEDYSRLLETETVRAADSLKTIYYRDKGRTWAKFKNKGNDNWCGFSIPVFIRDNSLGIFYSHSGRQGKFAIYKKTRDATWLPWLIVYTWIS</sequence>